<dbReference type="InterPro" id="IPR036259">
    <property type="entry name" value="MFS_trans_sf"/>
</dbReference>
<feature type="transmembrane region" description="Helical" evidence="5">
    <location>
        <begin position="375"/>
        <end position="395"/>
    </location>
</feature>
<feature type="transmembrane region" description="Helical" evidence="5">
    <location>
        <begin position="12"/>
        <end position="37"/>
    </location>
</feature>
<dbReference type="PANTHER" id="PTHR23508:SF10">
    <property type="entry name" value="CARBOXYLIC ACID TRANSPORTER PROTEIN HOMOLOG"/>
    <property type="match status" value="1"/>
</dbReference>
<dbReference type="Proteomes" id="UP000245489">
    <property type="component" value="Unassembled WGS sequence"/>
</dbReference>
<feature type="transmembrane region" description="Helical" evidence="5">
    <location>
        <begin position="348"/>
        <end position="369"/>
    </location>
</feature>
<dbReference type="AlphaFoldDB" id="A0A316E7I1"/>
<dbReference type="Pfam" id="PF07690">
    <property type="entry name" value="MFS_1"/>
    <property type="match status" value="1"/>
</dbReference>
<feature type="transmembrane region" description="Helical" evidence="5">
    <location>
        <begin position="260"/>
        <end position="282"/>
    </location>
</feature>
<dbReference type="EMBL" id="QGGO01000010">
    <property type="protein sequence ID" value="PWK26671.1"/>
    <property type="molecule type" value="Genomic_DNA"/>
</dbReference>
<keyword evidence="2 5" id="KW-0812">Transmembrane</keyword>
<dbReference type="Gene3D" id="1.20.1250.20">
    <property type="entry name" value="MFS general substrate transporter like domains"/>
    <property type="match status" value="2"/>
</dbReference>
<name>A0A316E7I1_9BACT</name>
<protein>
    <submittedName>
        <fullName evidence="7">Sugar phosphate permease</fullName>
    </submittedName>
</protein>
<evidence type="ECO:0000256" key="4">
    <source>
        <dbReference type="ARBA" id="ARBA00023136"/>
    </source>
</evidence>
<keyword evidence="8" id="KW-1185">Reference proteome</keyword>
<comment type="subcellular location">
    <subcellularLocation>
        <location evidence="1">Membrane</location>
        <topology evidence="1">Multi-pass membrane protein</topology>
    </subcellularLocation>
</comment>
<dbReference type="OrthoDB" id="9774156at2"/>
<feature type="transmembrane region" description="Helical" evidence="5">
    <location>
        <begin position="82"/>
        <end position="103"/>
    </location>
</feature>
<evidence type="ECO:0000256" key="3">
    <source>
        <dbReference type="ARBA" id="ARBA00022989"/>
    </source>
</evidence>
<dbReference type="InterPro" id="IPR020846">
    <property type="entry name" value="MFS_dom"/>
</dbReference>
<dbReference type="GO" id="GO:0046943">
    <property type="term" value="F:carboxylic acid transmembrane transporter activity"/>
    <property type="evidence" value="ECO:0007669"/>
    <property type="project" value="TreeGrafter"/>
</dbReference>
<sequence length="410" mass="44187">MKNKTTIQHLFSIPVIVAALGYFVDIYDLLLFGIVRVPSLKELGLNEEQISSVGKDIINWQMGGLLLGGILWGILGDKKGRLSVLFGSIITYSLANIACGFVQDPTTYGLLRFIAGVGLAGELGAGITLVSEILPKELRALGSSLVAGVGLFGAVVAYFTVKEFGGWRNAYFVGGGLGITLLLLRISVFESGMFENLKQQKHIQKGNFFALFTNKDRLSRYLKCIAIGVPTWFVIGILATFANEFGKAMGIQENIEPGKAIMFCYIGLAFGDLSSGVISQFLKSRKKAVAILLLMSLICSIVYLYAGIQTATALYTTCVCAGFSVGYWAMFVTIGAEQFGTNLRATAATTIPNMVRGAVIGMTSLFAYLKPSMSIFDAAAVVGIIAFAMAFYSIFTIPETHGKDLDFLEE</sequence>
<feature type="transmembrane region" description="Helical" evidence="5">
    <location>
        <begin position="57"/>
        <end position="75"/>
    </location>
</feature>
<dbReference type="RefSeq" id="WP_109742919.1">
    <property type="nucleotide sequence ID" value="NZ_QGGO01000010.1"/>
</dbReference>
<proteinExistence type="predicted"/>
<dbReference type="InterPro" id="IPR011701">
    <property type="entry name" value="MFS"/>
</dbReference>
<feature type="transmembrane region" description="Helical" evidence="5">
    <location>
        <begin position="171"/>
        <end position="188"/>
    </location>
</feature>
<dbReference type="PANTHER" id="PTHR23508">
    <property type="entry name" value="CARBOXYLIC ACID TRANSPORTER PROTEIN HOMOLOG"/>
    <property type="match status" value="1"/>
</dbReference>
<evidence type="ECO:0000256" key="1">
    <source>
        <dbReference type="ARBA" id="ARBA00004141"/>
    </source>
</evidence>
<reference evidence="7 8" key="1">
    <citation type="submission" date="2018-05" db="EMBL/GenBank/DDBJ databases">
        <title>Genomic Encyclopedia of Archaeal and Bacterial Type Strains, Phase II (KMG-II): from individual species to whole genera.</title>
        <authorList>
            <person name="Goeker M."/>
        </authorList>
    </citation>
    <scope>NUCLEOTIDE SEQUENCE [LARGE SCALE GENOMIC DNA]</scope>
    <source>
        <strain evidence="7 8">DSM 22214</strain>
    </source>
</reference>
<feature type="domain" description="Major facilitator superfamily (MFS) profile" evidence="6">
    <location>
        <begin position="14"/>
        <end position="401"/>
    </location>
</feature>
<evidence type="ECO:0000256" key="2">
    <source>
        <dbReference type="ARBA" id="ARBA00022692"/>
    </source>
</evidence>
<evidence type="ECO:0000313" key="7">
    <source>
        <dbReference type="EMBL" id="PWK26671.1"/>
    </source>
</evidence>
<dbReference type="SUPFAM" id="SSF103473">
    <property type="entry name" value="MFS general substrate transporter"/>
    <property type="match status" value="1"/>
</dbReference>
<keyword evidence="4 5" id="KW-0472">Membrane</keyword>
<dbReference type="GO" id="GO:0005886">
    <property type="term" value="C:plasma membrane"/>
    <property type="evidence" value="ECO:0007669"/>
    <property type="project" value="TreeGrafter"/>
</dbReference>
<evidence type="ECO:0000313" key="8">
    <source>
        <dbReference type="Proteomes" id="UP000245489"/>
    </source>
</evidence>
<keyword evidence="3 5" id="KW-1133">Transmembrane helix</keyword>
<feature type="transmembrane region" description="Helical" evidence="5">
    <location>
        <begin position="109"/>
        <end position="131"/>
    </location>
</feature>
<feature type="transmembrane region" description="Helical" evidence="5">
    <location>
        <begin position="314"/>
        <end position="336"/>
    </location>
</feature>
<feature type="transmembrane region" description="Helical" evidence="5">
    <location>
        <begin position="289"/>
        <end position="308"/>
    </location>
</feature>
<evidence type="ECO:0000256" key="5">
    <source>
        <dbReference type="SAM" id="Phobius"/>
    </source>
</evidence>
<dbReference type="PROSITE" id="PS50850">
    <property type="entry name" value="MFS"/>
    <property type="match status" value="1"/>
</dbReference>
<feature type="transmembrane region" description="Helical" evidence="5">
    <location>
        <begin position="221"/>
        <end position="240"/>
    </location>
</feature>
<accession>A0A316E7I1</accession>
<comment type="caution">
    <text evidence="7">The sequence shown here is derived from an EMBL/GenBank/DDBJ whole genome shotgun (WGS) entry which is preliminary data.</text>
</comment>
<feature type="transmembrane region" description="Helical" evidence="5">
    <location>
        <begin position="138"/>
        <end position="159"/>
    </location>
</feature>
<gene>
    <name evidence="7" type="ORF">LV89_02180</name>
</gene>
<evidence type="ECO:0000259" key="6">
    <source>
        <dbReference type="PROSITE" id="PS50850"/>
    </source>
</evidence>
<organism evidence="7 8">
    <name type="scientific">Arcicella aurantiaca</name>
    <dbReference type="NCBI Taxonomy" id="591202"/>
    <lineage>
        <taxon>Bacteria</taxon>
        <taxon>Pseudomonadati</taxon>
        <taxon>Bacteroidota</taxon>
        <taxon>Cytophagia</taxon>
        <taxon>Cytophagales</taxon>
        <taxon>Flectobacillaceae</taxon>
        <taxon>Arcicella</taxon>
    </lineage>
</organism>